<accession>A0AAE1V1J4</accession>
<gene>
    <name evidence="4" type="ORF">RND71_034781</name>
</gene>
<evidence type="ECO:0000256" key="1">
    <source>
        <dbReference type="ARBA" id="ARBA00022737"/>
    </source>
</evidence>
<evidence type="ECO:0000256" key="2">
    <source>
        <dbReference type="PROSITE-ProRule" id="PRU00235"/>
    </source>
</evidence>
<keyword evidence="5" id="KW-1185">Reference proteome</keyword>
<dbReference type="PROSITE" id="PS00626">
    <property type="entry name" value="RCC1_2"/>
    <property type="match status" value="1"/>
</dbReference>
<name>A0AAE1V1J4_9SOLA</name>
<dbReference type="PRINTS" id="PR00633">
    <property type="entry name" value="RCCNDNSATION"/>
</dbReference>
<dbReference type="SUPFAM" id="SSF50985">
    <property type="entry name" value="RCC1/BLIP-II"/>
    <property type="match status" value="1"/>
</dbReference>
<comment type="caution">
    <text evidence="4">The sequence shown here is derived from an EMBL/GenBank/DDBJ whole genome shotgun (WGS) entry which is preliminary data.</text>
</comment>
<feature type="repeat" description="RCC1" evidence="2">
    <location>
        <begin position="86"/>
        <end position="177"/>
    </location>
</feature>
<dbReference type="PANTHER" id="PTHR22870">
    <property type="entry name" value="REGULATOR OF CHROMOSOME CONDENSATION"/>
    <property type="match status" value="1"/>
</dbReference>
<evidence type="ECO:0000259" key="3">
    <source>
        <dbReference type="Pfam" id="PF25390"/>
    </source>
</evidence>
<dbReference type="AlphaFoldDB" id="A0AAE1V1J4"/>
<keyword evidence="1" id="KW-0677">Repeat</keyword>
<dbReference type="InterPro" id="IPR009091">
    <property type="entry name" value="RCC1/BLIP-II"/>
</dbReference>
<protein>
    <recommendedName>
        <fullName evidence="3">RCC1-like domain-containing protein</fullName>
    </recommendedName>
</protein>
<feature type="repeat" description="RCC1" evidence="2">
    <location>
        <begin position="36"/>
        <end position="85"/>
    </location>
</feature>
<proteinExistence type="predicted"/>
<evidence type="ECO:0000313" key="4">
    <source>
        <dbReference type="EMBL" id="KAK4344605.1"/>
    </source>
</evidence>
<reference evidence="4" key="1">
    <citation type="submission" date="2023-12" db="EMBL/GenBank/DDBJ databases">
        <title>Genome assembly of Anisodus tanguticus.</title>
        <authorList>
            <person name="Wang Y.-J."/>
        </authorList>
    </citation>
    <scope>NUCLEOTIDE SEQUENCE</scope>
    <source>
        <strain evidence="4">KB-2021</strain>
        <tissue evidence="4">Leaf</tissue>
    </source>
</reference>
<dbReference type="PANTHER" id="PTHR22870:SF365">
    <property type="entry name" value="REGULATOR OF CHROMOSOME CONDENSATION (CELL CYCLE REGULATORY PROTEIN)-RELATED"/>
    <property type="match status" value="1"/>
</dbReference>
<dbReference type="PROSITE" id="PS50012">
    <property type="entry name" value="RCC1_3"/>
    <property type="match status" value="4"/>
</dbReference>
<feature type="repeat" description="RCC1" evidence="2">
    <location>
        <begin position="235"/>
        <end position="284"/>
    </location>
</feature>
<dbReference type="Pfam" id="PF25390">
    <property type="entry name" value="WD40_RLD"/>
    <property type="match status" value="1"/>
</dbReference>
<evidence type="ECO:0000313" key="5">
    <source>
        <dbReference type="Proteomes" id="UP001291623"/>
    </source>
</evidence>
<dbReference type="InterPro" id="IPR000408">
    <property type="entry name" value="Reg_chr_condens"/>
</dbReference>
<sequence>MLETWNEPKRVEGLSKVKVQAAFASGVISAALGDDGFVWVWGSSKGGQLGLGKGITNSALPSKLSGEEIVKVSLGWGHALALAKDGNLFGWGYYVNGRIGKIGRELEISPLESNSTKLRSREEFSAIEAAEKSVMEAIEKEKDMPIIWDPGSIEELHELKVVDVACGLDHSLVVFCDGTLFSGGSNVYGQLGRATKDLGLGPVHIRFRPITIASGLRHSLAVCNNPSSEATQDATSVVSRGWNQSSQLGREGPTEIPQVVEGLAGEIPVSVSGGRAHSLALTAKKEVWAWGSGRNGRLGLGTLLMKLNLCWLNIWKVLKLFKLLQGWIIVLQGFFASSNYQVLL</sequence>
<dbReference type="InterPro" id="IPR051210">
    <property type="entry name" value="Ub_ligase/GEF_domain"/>
</dbReference>
<feature type="repeat" description="RCC1" evidence="2">
    <location>
        <begin position="178"/>
        <end position="225"/>
    </location>
</feature>
<feature type="domain" description="RCC1-like" evidence="3">
    <location>
        <begin position="5"/>
        <end position="301"/>
    </location>
</feature>
<organism evidence="4 5">
    <name type="scientific">Anisodus tanguticus</name>
    <dbReference type="NCBI Taxonomy" id="243964"/>
    <lineage>
        <taxon>Eukaryota</taxon>
        <taxon>Viridiplantae</taxon>
        <taxon>Streptophyta</taxon>
        <taxon>Embryophyta</taxon>
        <taxon>Tracheophyta</taxon>
        <taxon>Spermatophyta</taxon>
        <taxon>Magnoliopsida</taxon>
        <taxon>eudicotyledons</taxon>
        <taxon>Gunneridae</taxon>
        <taxon>Pentapetalae</taxon>
        <taxon>asterids</taxon>
        <taxon>lamiids</taxon>
        <taxon>Solanales</taxon>
        <taxon>Solanaceae</taxon>
        <taxon>Solanoideae</taxon>
        <taxon>Hyoscyameae</taxon>
        <taxon>Anisodus</taxon>
    </lineage>
</organism>
<dbReference type="EMBL" id="JAVYJV010000019">
    <property type="protein sequence ID" value="KAK4344605.1"/>
    <property type="molecule type" value="Genomic_DNA"/>
</dbReference>
<dbReference type="Proteomes" id="UP001291623">
    <property type="component" value="Unassembled WGS sequence"/>
</dbReference>
<dbReference type="InterPro" id="IPR058923">
    <property type="entry name" value="RCC1-like_dom"/>
</dbReference>
<dbReference type="Gene3D" id="2.130.10.30">
    <property type="entry name" value="Regulator of chromosome condensation 1/beta-lactamase-inhibitor protein II"/>
    <property type="match status" value="2"/>
</dbReference>